<evidence type="ECO:0000256" key="8">
    <source>
        <dbReference type="RuleBase" id="RU363032"/>
    </source>
</evidence>
<keyword evidence="7 8" id="KW-0472">Membrane</keyword>
<dbReference type="PANTHER" id="PTHR42929">
    <property type="entry name" value="INNER MEMBRANE ABC TRANSPORTER PERMEASE PROTEIN YDCU-RELATED-RELATED"/>
    <property type="match status" value="1"/>
</dbReference>
<feature type="domain" description="ABC transmembrane type-1" evidence="9">
    <location>
        <begin position="70"/>
        <end position="280"/>
    </location>
</feature>
<keyword evidence="11" id="KW-1185">Reference proteome</keyword>
<dbReference type="InterPro" id="IPR000515">
    <property type="entry name" value="MetI-like"/>
</dbReference>
<feature type="transmembrane region" description="Helical" evidence="8">
    <location>
        <begin position="116"/>
        <end position="139"/>
    </location>
</feature>
<dbReference type="RefSeq" id="WP_023161949.1">
    <property type="nucleotide sequence ID" value="NC_022592.1"/>
</dbReference>
<feature type="transmembrane region" description="Helical" evidence="8">
    <location>
        <begin position="260"/>
        <end position="279"/>
    </location>
</feature>
<evidence type="ECO:0000313" key="11">
    <source>
        <dbReference type="Proteomes" id="UP000017590"/>
    </source>
</evidence>
<dbReference type="PANTHER" id="PTHR42929:SF1">
    <property type="entry name" value="INNER MEMBRANE ABC TRANSPORTER PERMEASE PROTEIN YDCU-RELATED"/>
    <property type="match status" value="1"/>
</dbReference>
<dbReference type="SUPFAM" id="SSF161098">
    <property type="entry name" value="MetI-like"/>
    <property type="match status" value="1"/>
</dbReference>
<reference evidence="11" key="1">
    <citation type="journal article" date="2014" name="Biotechnol. Biofuels">
        <title>Comparison of single-molecule sequencing and hybrid approaches for finishing the genome of Clostridium autoethanogenum and analysis of CRISPR systems in industrial relevant Clostridia.</title>
        <authorList>
            <person name="Brown S.D."/>
            <person name="Nagaraju S."/>
            <person name="Utturkar S."/>
            <person name="De Tissera S."/>
            <person name="Segovia S."/>
            <person name="Mitchell W."/>
            <person name="Land M.L."/>
            <person name="Dassanayake A."/>
            <person name="Kopke M."/>
        </authorList>
    </citation>
    <scope>NUCLEOTIDE SEQUENCE [LARGE SCALE GENOMIC DNA]</scope>
    <source>
        <strain evidence="11">DSM 10061</strain>
    </source>
</reference>
<name>A0ABM5NRK8_9CLOT</name>
<evidence type="ECO:0000259" key="9">
    <source>
        <dbReference type="PROSITE" id="PS50928"/>
    </source>
</evidence>
<evidence type="ECO:0000313" key="10">
    <source>
        <dbReference type="EMBL" id="AGY74938.1"/>
    </source>
</evidence>
<evidence type="ECO:0000256" key="4">
    <source>
        <dbReference type="ARBA" id="ARBA00022475"/>
    </source>
</evidence>
<dbReference type="InterPro" id="IPR035906">
    <property type="entry name" value="MetI-like_sf"/>
</dbReference>
<feature type="transmembrane region" description="Helical" evidence="8">
    <location>
        <begin position="214"/>
        <end position="236"/>
    </location>
</feature>
<keyword evidence="5 8" id="KW-0812">Transmembrane</keyword>
<organism evidence="10 11">
    <name type="scientific">Clostridium autoethanogenum DSM 10061</name>
    <dbReference type="NCBI Taxonomy" id="1341692"/>
    <lineage>
        <taxon>Bacteria</taxon>
        <taxon>Bacillati</taxon>
        <taxon>Bacillota</taxon>
        <taxon>Clostridia</taxon>
        <taxon>Eubacteriales</taxon>
        <taxon>Clostridiaceae</taxon>
        <taxon>Clostridium</taxon>
    </lineage>
</organism>
<comment type="subcellular location">
    <subcellularLocation>
        <location evidence="1 8">Cell membrane</location>
        <topology evidence="1 8">Multi-pass membrane protein</topology>
    </subcellularLocation>
</comment>
<dbReference type="CDD" id="cd06261">
    <property type="entry name" value="TM_PBP2"/>
    <property type="match status" value="1"/>
</dbReference>
<feature type="transmembrane region" description="Helical" evidence="8">
    <location>
        <begin position="74"/>
        <end position="95"/>
    </location>
</feature>
<evidence type="ECO:0000256" key="5">
    <source>
        <dbReference type="ARBA" id="ARBA00022692"/>
    </source>
</evidence>
<dbReference type="Pfam" id="PF00528">
    <property type="entry name" value="BPD_transp_1"/>
    <property type="match status" value="1"/>
</dbReference>
<feature type="transmembrane region" description="Helical" evidence="8">
    <location>
        <begin position="154"/>
        <end position="177"/>
    </location>
</feature>
<comment type="similarity">
    <text evidence="2">Belongs to the binding-protein-dependent transport system permease family. CysTW subfamily.</text>
</comment>
<evidence type="ECO:0000256" key="3">
    <source>
        <dbReference type="ARBA" id="ARBA00022448"/>
    </source>
</evidence>
<keyword evidence="3 8" id="KW-0813">Transport</keyword>
<dbReference type="Proteomes" id="UP000017590">
    <property type="component" value="Chromosome"/>
</dbReference>
<evidence type="ECO:0000256" key="7">
    <source>
        <dbReference type="ARBA" id="ARBA00023136"/>
    </source>
</evidence>
<dbReference type="Gene3D" id="1.10.3720.10">
    <property type="entry name" value="MetI-like"/>
    <property type="match status" value="1"/>
</dbReference>
<evidence type="ECO:0000256" key="1">
    <source>
        <dbReference type="ARBA" id="ARBA00004651"/>
    </source>
</evidence>
<proteinExistence type="inferred from homology"/>
<accession>A0ABM5NRK8</accession>
<dbReference type="EMBL" id="CP006763">
    <property type="protein sequence ID" value="AGY74938.1"/>
    <property type="molecule type" value="Genomic_DNA"/>
</dbReference>
<keyword evidence="4" id="KW-1003">Cell membrane</keyword>
<sequence length="288" mass="31291">METKYISTIKNEIRRRSLLWLPFIFLIILVLSFEIIPGIYVLINSFITNGGIGLSNYIKVFTSKFYLMSLMNGLNVSICSSLVGLIIGTCAAICLKSLKKDIAERLVSIVNMTSNFSGVPLAFAFIVLLGANGLITIFFKSKLGINLYSSGFDLYSWMGIILVYIYFQIPLAIMLMYPAVYAISDDIIEAASTLGASKFTIWTKIEIPTLIPSLAGSLCILLANSLGAYATAYALVGSNKNLVAITIANLVSNDIASDPSLASALSMVLGGILMIFVFVKIKLIKNID</sequence>
<protein>
    <submittedName>
        <fullName evidence="10">ABC transporter permease subunit</fullName>
    </submittedName>
</protein>
<gene>
    <name evidence="10" type="ORF">CAETHG_0709</name>
</gene>
<evidence type="ECO:0000256" key="6">
    <source>
        <dbReference type="ARBA" id="ARBA00022989"/>
    </source>
</evidence>
<evidence type="ECO:0000256" key="2">
    <source>
        <dbReference type="ARBA" id="ARBA00007069"/>
    </source>
</evidence>
<dbReference type="PROSITE" id="PS50928">
    <property type="entry name" value="ABC_TM1"/>
    <property type="match status" value="1"/>
</dbReference>
<feature type="transmembrane region" description="Helical" evidence="8">
    <location>
        <begin position="20"/>
        <end position="43"/>
    </location>
</feature>
<keyword evidence="6 8" id="KW-1133">Transmembrane helix</keyword>